<gene>
    <name evidence="3" type="ORF">LX83_002133</name>
</gene>
<feature type="compositionally biased region" description="Basic residues" evidence="1">
    <location>
        <begin position="30"/>
        <end position="40"/>
    </location>
</feature>
<evidence type="ECO:0000256" key="1">
    <source>
        <dbReference type="SAM" id="MobiDB-lite"/>
    </source>
</evidence>
<evidence type="ECO:0000256" key="2">
    <source>
        <dbReference type="SAM" id="Phobius"/>
    </source>
</evidence>
<protein>
    <recommendedName>
        <fullName evidence="5">DUF3043 domain-containing protein</fullName>
    </recommendedName>
</protein>
<evidence type="ECO:0008006" key="5">
    <source>
        <dbReference type="Google" id="ProtNLM"/>
    </source>
</evidence>
<evidence type="ECO:0000313" key="3">
    <source>
        <dbReference type="EMBL" id="MCP2165284.1"/>
    </source>
</evidence>
<keyword evidence="2" id="KW-1133">Transmembrane helix</keyword>
<reference evidence="3" key="1">
    <citation type="submission" date="2022-06" db="EMBL/GenBank/DDBJ databases">
        <title>Genomic Encyclopedia of Archaeal and Bacterial Type Strains, Phase II (KMG-II): from individual species to whole genera.</title>
        <authorList>
            <person name="Goeker M."/>
        </authorList>
    </citation>
    <scope>NUCLEOTIDE SEQUENCE</scope>
    <source>
        <strain evidence="3">DSM 43935</strain>
    </source>
</reference>
<keyword evidence="2" id="KW-0812">Transmembrane</keyword>
<feature type="transmembrane region" description="Helical" evidence="2">
    <location>
        <begin position="168"/>
        <end position="187"/>
    </location>
</feature>
<proteinExistence type="predicted"/>
<dbReference type="AlphaFoldDB" id="A0AAE3GDJ1"/>
<feature type="region of interest" description="Disordered" evidence="1">
    <location>
        <begin position="1"/>
        <end position="135"/>
    </location>
</feature>
<feature type="transmembrane region" description="Helical" evidence="2">
    <location>
        <begin position="193"/>
        <end position="216"/>
    </location>
</feature>
<feature type="compositionally biased region" description="Basic and acidic residues" evidence="1">
    <location>
        <begin position="1"/>
        <end position="12"/>
    </location>
</feature>
<dbReference type="EMBL" id="JAMTCK010000004">
    <property type="protein sequence ID" value="MCP2165284.1"/>
    <property type="molecule type" value="Genomic_DNA"/>
</dbReference>
<keyword evidence="2" id="KW-0472">Membrane</keyword>
<organism evidence="3 4">
    <name type="scientific">Goodfellowiella coeruleoviolacea</name>
    <dbReference type="NCBI Taxonomy" id="334858"/>
    <lineage>
        <taxon>Bacteria</taxon>
        <taxon>Bacillati</taxon>
        <taxon>Actinomycetota</taxon>
        <taxon>Actinomycetes</taxon>
        <taxon>Pseudonocardiales</taxon>
        <taxon>Pseudonocardiaceae</taxon>
        <taxon>Goodfellowiella</taxon>
    </lineage>
</organism>
<comment type="caution">
    <text evidence="3">The sequence shown here is derived from an EMBL/GenBank/DDBJ whole genome shotgun (WGS) entry which is preliminary data.</text>
</comment>
<name>A0AAE3GDJ1_9PSEU</name>
<dbReference type="Pfam" id="PF11241">
    <property type="entry name" value="DUF3043"/>
    <property type="match status" value="1"/>
</dbReference>
<evidence type="ECO:0000313" key="4">
    <source>
        <dbReference type="Proteomes" id="UP001206128"/>
    </source>
</evidence>
<accession>A0AAE3GDJ1</accession>
<keyword evidence="4" id="KW-1185">Reference proteome</keyword>
<sequence>MVAHRAGADRARAARGQPAGTGAEDERATRHGAVRHRKCPVRGLPYPNGVRFLRRNSAETTATADKDAVEVANPVEVTTGSKAVTPGKGRPTPKRREAENRRRGPVPPPPRNQREAMRRMRGNKEERRRAAAERRERMMAGDDRYLLPRDRGPVKAYIRDLVDSRRNLLGLFMPLAVVVFVALLTPLVQVQQYATLACTLMLLAMLVEGVVLGRLVTKRVRAKFPDSPLRGLSLGWYSFIRASQLRRLRVPKPRVRPGDAIR</sequence>
<dbReference type="InterPro" id="IPR021403">
    <property type="entry name" value="DUF3043"/>
</dbReference>
<dbReference type="Proteomes" id="UP001206128">
    <property type="component" value="Unassembled WGS sequence"/>
</dbReference>
<feature type="compositionally biased region" description="Basic and acidic residues" evidence="1">
    <location>
        <begin position="112"/>
        <end position="135"/>
    </location>
</feature>